<organism evidence="9">
    <name type="scientific">Caldiarchaeum subterraneum</name>
    <dbReference type="NCBI Taxonomy" id="311458"/>
    <lineage>
        <taxon>Archaea</taxon>
        <taxon>Nitrososphaerota</taxon>
        <taxon>Candidatus Caldarchaeales</taxon>
        <taxon>Candidatus Caldarchaeaceae</taxon>
        <taxon>Candidatus Caldarchaeum</taxon>
    </lineage>
</organism>
<feature type="transmembrane region" description="Helical" evidence="8">
    <location>
        <begin position="242"/>
        <end position="269"/>
    </location>
</feature>
<feature type="transmembrane region" description="Helical" evidence="8">
    <location>
        <begin position="330"/>
        <end position="350"/>
    </location>
</feature>
<evidence type="ECO:0000256" key="5">
    <source>
        <dbReference type="ARBA" id="ARBA00022824"/>
    </source>
</evidence>
<evidence type="ECO:0000256" key="8">
    <source>
        <dbReference type="SAM" id="Phobius"/>
    </source>
</evidence>
<reference evidence="9" key="1">
    <citation type="journal article" date="2020" name="mSystems">
        <title>Genome- and Community-Level Interaction Insights into Carbon Utilization and Element Cycling Functions of Hydrothermarchaeota in Hydrothermal Sediment.</title>
        <authorList>
            <person name="Zhou Z."/>
            <person name="Liu Y."/>
            <person name="Xu W."/>
            <person name="Pan J."/>
            <person name="Luo Z.H."/>
            <person name="Li M."/>
        </authorList>
    </citation>
    <scope>NUCLEOTIDE SEQUENCE [LARGE SCALE GENOMIC DNA]</scope>
    <source>
        <strain evidence="9">SpSt-1056</strain>
    </source>
</reference>
<dbReference type="GO" id="GO:0051751">
    <property type="term" value="F:alpha-1,4-mannosyltransferase activity"/>
    <property type="evidence" value="ECO:0007669"/>
    <property type="project" value="InterPro"/>
</dbReference>
<gene>
    <name evidence="9" type="ORF">ENM11_03260</name>
</gene>
<dbReference type="EMBL" id="DRWN01000025">
    <property type="protein sequence ID" value="HHK68159.1"/>
    <property type="molecule type" value="Genomic_DNA"/>
</dbReference>
<evidence type="ECO:0000256" key="4">
    <source>
        <dbReference type="ARBA" id="ARBA00022692"/>
    </source>
</evidence>
<keyword evidence="3" id="KW-0808">Transferase</keyword>
<dbReference type="GO" id="GO:0005886">
    <property type="term" value="C:plasma membrane"/>
    <property type="evidence" value="ECO:0007669"/>
    <property type="project" value="UniProtKB-SubCell"/>
</dbReference>
<dbReference type="PANTHER" id="PTHR12886">
    <property type="entry name" value="PIG-M MANNOSYLTRANSFERASE"/>
    <property type="match status" value="1"/>
</dbReference>
<feature type="transmembrane region" description="Helical" evidence="8">
    <location>
        <begin position="203"/>
        <end position="222"/>
    </location>
</feature>
<evidence type="ECO:0000256" key="1">
    <source>
        <dbReference type="ARBA" id="ARBA00004477"/>
    </source>
</evidence>
<sequence length="743" mass="82139">MMGMLSAKTAAVFISAAAIRLCLAPFFGHSWDVYVWLKSGELLIRGINVYEIKSLTDFPWGFYTYPPLWLYWLGLAHYLTASLHNLNLQILMIKTPIIASDLTVAALISKLAAELGLLKHAGRASLLWLFNPLVIFISAVWGMFDSIAVALCLAGVLAILRGKSFSAGVLFGLGGAVKIYPLLILVPAALFMKYVEKRNEESLVRMFTGAALAFAIPLTPFLQNPLPLIDKLLYHFGNVGSFTYWTVLSVVSPPPAVPLLSQGLFIILLYAALRKQLRKKAGIAELSQAALLAFLATSAKVNVQYVLWVLPFLVLHALKKNDREFRTNLLTLVAGALLFIAAAQIALAIFDLKNVGRIVVSKEVESATMGGVAIIISALIGGSRFITLFLNVVKDAGKTIWNIQRITLISILIVFAVVIGLFPSGHGVVVPKTAIRVGVTEGVEALYDKSDEYSSKFLVSKYNLTHLVLPIGPDGILYDGDYSKSFRFKISNEEWRQNDFRKLTESIKRAGVKPLLGVYLKAYYISVHYGYHGYNSTKLIENFPQCIASFGNIDFRCATGESVDFADLFAQRIVDSAISMGFEGVYLMGIGWNVGAPALESILTLLKSLDAKSRRYGLLVFLEFDPVERKDILFFVKSAEDLLKHTDYLVLMTNPFLRSVKTTTIGNYTTSEFKRLLEKAVEMSARNRAKVLFTVNAMDIAEGWITPAIQLQTEINEFSSVRGVAGYALYHVSRYLPVKLSVK</sequence>
<dbReference type="GO" id="GO:0006506">
    <property type="term" value="P:GPI anchor biosynthetic process"/>
    <property type="evidence" value="ECO:0007669"/>
    <property type="project" value="InterPro"/>
</dbReference>
<keyword evidence="6 8" id="KW-1133">Transmembrane helix</keyword>
<feature type="transmembrane region" description="Helical" evidence="8">
    <location>
        <begin position="165"/>
        <end position="191"/>
    </location>
</feature>
<evidence type="ECO:0000256" key="2">
    <source>
        <dbReference type="ARBA" id="ARBA00022676"/>
    </source>
</evidence>
<keyword evidence="2" id="KW-0328">Glycosyltransferase</keyword>
<feature type="transmembrane region" description="Helical" evidence="8">
    <location>
        <begin position="405"/>
        <end position="422"/>
    </location>
</feature>
<protein>
    <submittedName>
        <fullName evidence="9">DUF2029 domain-containing protein</fullName>
    </submittedName>
</protein>
<dbReference type="Pfam" id="PF26314">
    <property type="entry name" value="MptA_B_family"/>
    <property type="match status" value="1"/>
</dbReference>
<feature type="transmembrane region" description="Helical" evidence="8">
    <location>
        <begin position="126"/>
        <end position="159"/>
    </location>
</feature>
<feature type="transmembrane region" description="Helical" evidence="8">
    <location>
        <begin position="370"/>
        <end position="393"/>
    </location>
</feature>
<accession>A0A7C5LC55</accession>
<dbReference type="InterPro" id="IPR007704">
    <property type="entry name" value="PIG-M"/>
</dbReference>
<evidence type="ECO:0000313" key="9">
    <source>
        <dbReference type="EMBL" id="HHK68159.1"/>
    </source>
</evidence>
<comment type="subcellular location">
    <subcellularLocation>
        <location evidence="1">Endoplasmic reticulum membrane</location>
        <topology evidence="1">Multi-pass membrane protein</topology>
    </subcellularLocation>
</comment>
<dbReference type="GO" id="GO:0004376">
    <property type="term" value="F:GPI mannosyltransferase activity"/>
    <property type="evidence" value="ECO:0007669"/>
    <property type="project" value="InterPro"/>
</dbReference>
<keyword evidence="4 8" id="KW-0812">Transmembrane</keyword>
<evidence type="ECO:0000256" key="3">
    <source>
        <dbReference type="ARBA" id="ARBA00022679"/>
    </source>
</evidence>
<evidence type="ECO:0000256" key="6">
    <source>
        <dbReference type="ARBA" id="ARBA00022989"/>
    </source>
</evidence>
<keyword evidence="7 8" id="KW-0472">Membrane</keyword>
<feature type="transmembrane region" description="Helical" evidence="8">
    <location>
        <begin position="69"/>
        <end position="88"/>
    </location>
</feature>
<comment type="caution">
    <text evidence="9">The sequence shown here is derived from an EMBL/GenBank/DDBJ whole genome shotgun (WGS) entry which is preliminary data.</text>
</comment>
<keyword evidence="5" id="KW-0256">Endoplasmic reticulum</keyword>
<dbReference type="PANTHER" id="PTHR12886:SF0">
    <property type="entry name" value="GPI MANNOSYLTRANSFERASE 1"/>
    <property type="match status" value="1"/>
</dbReference>
<dbReference type="AlphaFoldDB" id="A0A7C5LC55"/>
<proteinExistence type="predicted"/>
<evidence type="ECO:0000256" key="7">
    <source>
        <dbReference type="ARBA" id="ARBA00023136"/>
    </source>
</evidence>
<name>A0A7C5LC55_CALS0</name>